<dbReference type="GO" id="GO:0006974">
    <property type="term" value="P:DNA damage response"/>
    <property type="evidence" value="ECO:0007669"/>
    <property type="project" value="TreeGrafter"/>
</dbReference>
<name>A0A075DA16_BOMMO</name>
<comment type="subcellular location">
    <subcellularLocation>
        <location evidence="1">Nucleus</location>
    </subcellularLocation>
</comment>
<evidence type="ECO:0000256" key="2">
    <source>
        <dbReference type="ARBA" id="ARBA00023242"/>
    </source>
</evidence>
<protein>
    <recommendedName>
        <fullName evidence="3">DNA polymerase epsilon subunit 3</fullName>
    </recommendedName>
</protein>
<dbReference type="AlphaFoldDB" id="A0A075DA16"/>
<organism evidence="5">
    <name type="scientific">Bombyx mori</name>
    <name type="common">Silk moth</name>
    <dbReference type="NCBI Taxonomy" id="7091"/>
    <lineage>
        <taxon>Eukaryota</taxon>
        <taxon>Metazoa</taxon>
        <taxon>Ecdysozoa</taxon>
        <taxon>Arthropoda</taxon>
        <taxon>Hexapoda</taxon>
        <taxon>Insecta</taxon>
        <taxon>Pterygota</taxon>
        <taxon>Neoptera</taxon>
        <taxon>Endopterygota</taxon>
        <taxon>Lepidoptera</taxon>
        <taxon>Glossata</taxon>
        <taxon>Ditrysia</taxon>
        <taxon>Bombycoidea</taxon>
        <taxon>Bombycidae</taxon>
        <taxon>Bombycinae</taxon>
        <taxon>Bombyx</taxon>
    </lineage>
</organism>
<dbReference type="InterPro" id="IPR009072">
    <property type="entry name" value="Histone-fold"/>
</dbReference>
<keyword evidence="2" id="KW-0539">Nucleus</keyword>
<feature type="domain" description="Transcription factor CBF/NF-Y/archaeal histone" evidence="4">
    <location>
        <begin position="9"/>
        <end position="73"/>
    </location>
</feature>
<dbReference type="CDD" id="cd22928">
    <property type="entry name" value="HFD_POLE3_DPB4"/>
    <property type="match status" value="1"/>
</dbReference>
<dbReference type="InterPro" id="IPR003958">
    <property type="entry name" value="CBFA_NFYB_domain"/>
</dbReference>
<accession>A0A075DA16</accession>
<dbReference type="PANTHER" id="PTHR46172">
    <property type="entry name" value="DNA POLYMERASE EPSILON SUBUNIT 3"/>
    <property type="match status" value="1"/>
</dbReference>
<proteinExistence type="predicted"/>
<dbReference type="PANTHER" id="PTHR46172:SF1">
    <property type="entry name" value="DNA POLYMERASE EPSILON SUBUNIT 3"/>
    <property type="match status" value="1"/>
</dbReference>
<dbReference type="Pfam" id="PF00808">
    <property type="entry name" value="CBFD_NFYB_HMF"/>
    <property type="match status" value="1"/>
</dbReference>
<dbReference type="GO" id="GO:0031507">
    <property type="term" value="P:heterochromatin formation"/>
    <property type="evidence" value="ECO:0007669"/>
    <property type="project" value="TreeGrafter"/>
</dbReference>
<dbReference type="GO" id="GO:0031490">
    <property type="term" value="F:chromatin DNA binding"/>
    <property type="evidence" value="ECO:0007669"/>
    <property type="project" value="TreeGrafter"/>
</dbReference>
<sequence length="133" mass="14865">MAEKLEDLNLPLTVVTRIVKEALPSGVSISKEARTGLAKAASVFVLYVTSAATNIVRNKKRKALTGQDVIDAMKDIEFDRFVEPLGEALEHYKTMASARKSASMKKKDEQEDTEVIEDDWILLRLEFKMYSGA</sequence>
<dbReference type="InterPro" id="IPR051377">
    <property type="entry name" value="DNA_Pol-Epsilon_Subunit"/>
</dbReference>
<dbReference type="Gene3D" id="1.10.20.10">
    <property type="entry name" value="Histone, subunit A"/>
    <property type="match status" value="1"/>
</dbReference>
<evidence type="ECO:0000256" key="3">
    <source>
        <dbReference type="ARBA" id="ARBA00039793"/>
    </source>
</evidence>
<evidence type="ECO:0000256" key="1">
    <source>
        <dbReference type="ARBA" id="ARBA00004123"/>
    </source>
</evidence>
<dbReference type="GO" id="GO:0008623">
    <property type="term" value="C:CHRAC"/>
    <property type="evidence" value="ECO:0007669"/>
    <property type="project" value="TreeGrafter"/>
</dbReference>
<dbReference type="GO" id="GO:0046982">
    <property type="term" value="F:protein heterodimerization activity"/>
    <property type="evidence" value="ECO:0007669"/>
    <property type="project" value="InterPro"/>
</dbReference>
<dbReference type="EMBL" id="KF703565">
    <property type="protein sequence ID" value="AHH91069.1"/>
    <property type="molecule type" value="Genomic_DNA"/>
</dbReference>
<evidence type="ECO:0000313" key="5">
    <source>
        <dbReference type="EMBL" id="AHH91069.1"/>
    </source>
</evidence>
<dbReference type="GO" id="GO:0008622">
    <property type="term" value="C:epsilon DNA polymerase complex"/>
    <property type="evidence" value="ECO:0007669"/>
    <property type="project" value="TreeGrafter"/>
</dbReference>
<dbReference type="SUPFAM" id="SSF47113">
    <property type="entry name" value="Histone-fold"/>
    <property type="match status" value="1"/>
</dbReference>
<reference evidence="5" key="1">
    <citation type="journal article" date="2014" name="BMC Evol. Biol.">
        <title>Demographic history and gene flow during silkworm domestication.</title>
        <authorList>
            <person name="Yang S.Y."/>
            <person name="Han M.J."/>
            <person name="Kang L.F."/>
            <person name="Li Z.W."/>
            <person name="Shen Y.H."/>
            <person name="Zhang Z."/>
        </authorList>
    </citation>
    <scope>NUCLEOTIDE SEQUENCE</scope>
    <source>
        <strain evidence="5">J115</strain>
    </source>
</reference>
<dbReference type="GO" id="GO:0006272">
    <property type="term" value="P:leading strand elongation"/>
    <property type="evidence" value="ECO:0007669"/>
    <property type="project" value="TreeGrafter"/>
</dbReference>
<evidence type="ECO:0000259" key="4">
    <source>
        <dbReference type="Pfam" id="PF00808"/>
    </source>
</evidence>